<dbReference type="PROSITE" id="PS51094">
    <property type="entry name" value="PTS_EIIA_TYPE_2"/>
    <property type="match status" value="1"/>
</dbReference>
<sequence length="147" mass="16837">MVKKEIMYQTNFQTKEELFQGVTAFLVDKGFATAEFEAALREREERFPTGLPSEPPAAIPHSDGTYAKEDVIVGILNEQPLEFYQMGTNKSTLLHPRIVFVLLVRDKVTHLDQLQRIIEKAKDHDFLVRLQDASDEGQFTSLIQEEL</sequence>
<proteinExistence type="predicted"/>
<dbReference type="HOGENOM" id="CLU_072531_6_0_9"/>
<evidence type="ECO:0000313" key="3">
    <source>
        <dbReference type="Proteomes" id="UP000014136"/>
    </source>
</evidence>
<protein>
    <recommendedName>
        <fullName evidence="1">PTS EIIA type-2 domain-containing protein</fullName>
    </recommendedName>
</protein>
<dbReference type="AlphaFoldDB" id="S0JCP9"/>
<dbReference type="eggNOG" id="COG1762">
    <property type="taxonomic scope" value="Bacteria"/>
</dbReference>
<dbReference type="PANTHER" id="PTHR47738">
    <property type="entry name" value="PTS SYSTEM FRUCTOSE-LIKE EIIA COMPONENT-RELATED"/>
    <property type="match status" value="1"/>
</dbReference>
<gene>
    <name evidence="2" type="ORF">OMQ_02130</name>
</gene>
<dbReference type="OrthoDB" id="370976at2"/>
<reference evidence="2 3" key="1">
    <citation type="submission" date="2013-03" db="EMBL/GenBank/DDBJ databases">
        <title>The Genome Sequence of Enterococcus saccharolyticus ATCC_43076 (Illumina only assembly).</title>
        <authorList>
            <consortium name="The Broad Institute Genomics Platform"/>
            <consortium name="The Broad Institute Genome Sequencing Center for Infectious Disease"/>
            <person name="Earl A."/>
            <person name="Russ C."/>
            <person name="Gilmore M."/>
            <person name="Surin D."/>
            <person name="Walker B."/>
            <person name="Young S."/>
            <person name="Zeng Q."/>
            <person name="Gargeya S."/>
            <person name="Fitzgerald M."/>
            <person name="Haas B."/>
            <person name="Abouelleil A."/>
            <person name="Allen A.W."/>
            <person name="Alvarado L."/>
            <person name="Arachchi H.M."/>
            <person name="Berlin A.M."/>
            <person name="Chapman S.B."/>
            <person name="Gainer-Dewar J."/>
            <person name="Goldberg J."/>
            <person name="Griggs A."/>
            <person name="Gujja S."/>
            <person name="Hansen M."/>
            <person name="Howarth C."/>
            <person name="Imamovic A."/>
            <person name="Ireland A."/>
            <person name="Larimer J."/>
            <person name="McCowan C."/>
            <person name="Murphy C."/>
            <person name="Pearson M."/>
            <person name="Poon T.W."/>
            <person name="Priest M."/>
            <person name="Roberts A."/>
            <person name="Saif S."/>
            <person name="Shea T."/>
            <person name="Sisk P."/>
            <person name="Sykes S."/>
            <person name="Wortman J."/>
            <person name="Nusbaum C."/>
            <person name="Birren B."/>
        </authorList>
    </citation>
    <scope>NUCLEOTIDE SEQUENCE [LARGE SCALE GENOMIC DNA]</scope>
    <source>
        <strain evidence="2 3">ATCC 43076</strain>
    </source>
</reference>
<dbReference type="EMBL" id="AHYT01000010">
    <property type="protein sequence ID" value="EOT26355.1"/>
    <property type="molecule type" value="Genomic_DNA"/>
</dbReference>
<dbReference type="STRING" id="41997.RV16_GL002004"/>
<dbReference type="PATRIC" id="fig|1139996.3.peg.2095"/>
<evidence type="ECO:0000259" key="1">
    <source>
        <dbReference type="PROSITE" id="PS51094"/>
    </source>
</evidence>
<feature type="domain" description="PTS EIIA type-2" evidence="1">
    <location>
        <begin position="1"/>
        <end position="146"/>
    </location>
</feature>
<keyword evidence="3" id="KW-1185">Reference proteome</keyword>
<dbReference type="InterPro" id="IPR051541">
    <property type="entry name" value="PTS_SugarTrans_NitroReg"/>
</dbReference>
<dbReference type="Pfam" id="PF00359">
    <property type="entry name" value="PTS_EIIA_2"/>
    <property type="match status" value="1"/>
</dbReference>
<comment type="caution">
    <text evidence="2">The sequence shown here is derived from an EMBL/GenBank/DDBJ whole genome shotgun (WGS) entry which is preliminary data.</text>
</comment>
<organism evidence="2 3">
    <name type="scientific">Enterococcus saccharolyticus subsp. saccharolyticus ATCC 43076</name>
    <dbReference type="NCBI Taxonomy" id="1139996"/>
    <lineage>
        <taxon>Bacteria</taxon>
        <taxon>Bacillati</taxon>
        <taxon>Bacillota</taxon>
        <taxon>Bacilli</taxon>
        <taxon>Lactobacillales</taxon>
        <taxon>Enterococcaceae</taxon>
        <taxon>Enterococcus</taxon>
    </lineage>
</organism>
<evidence type="ECO:0000313" key="2">
    <source>
        <dbReference type="EMBL" id="EOT26355.1"/>
    </source>
</evidence>
<dbReference type="InterPro" id="IPR016152">
    <property type="entry name" value="PTrfase/Anion_transptr"/>
</dbReference>
<dbReference type="SUPFAM" id="SSF55804">
    <property type="entry name" value="Phoshotransferase/anion transport protein"/>
    <property type="match status" value="1"/>
</dbReference>
<name>S0JCP9_9ENTE</name>
<accession>S0JCP9</accession>
<dbReference type="InterPro" id="IPR002178">
    <property type="entry name" value="PTS_EIIA_type-2_dom"/>
</dbReference>
<dbReference type="Proteomes" id="UP000014136">
    <property type="component" value="Unassembled WGS sequence"/>
</dbReference>
<dbReference type="Gene3D" id="3.40.930.10">
    <property type="entry name" value="Mannitol-specific EII, Chain A"/>
    <property type="match status" value="1"/>
</dbReference>
<dbReference type="PANTHER" id="PTHR47738:SF3">
    <property type="entry name" value="PHOSPHOTRANSFERASE SYSTEM MANNITOL_FRUCTOSE-SPECIFIC IIA DOMAIN CONTAINING PROTEIN"/>
    <property type="match status" value="1"/>
</dbReference>